<gene>
    <name evidence="1" type="ORF">DQG23_09090</name>
</gene>
<dbReference type="EMBL" id="QMFB01000004">
    <property type="protein sequence ID" value="RAV21431.1"/>
    <property type="molecule type" value="Genomic_DNA"/>
</dbReference>
<evidence type="ECO:0000313" key="2">
    <source>
        <dbReference type="Proteomes" id="UP000250369"/>
    </source>
</evidence>
<proteinExistence type="predicted"/>
<keyword evidence="2" id="KW-1185">Reference proteome</keyword>
<dbReference type="Gene3D" id="3.90.25.10">
    <property type="entry name" value="UDP-galactose 4-epimerase, domain 1"/>
    <property type="match status" value="1"/>
</dbReference>
<sequence length="74" mass="7771">MTGKDVVVKQVGIAEYADYLVSVGLPSPIAGLFAAVQQNIKDGELDVASSDFDKLIGRPATPLIDALTLIVKTI</sequence>
<comment type="caution">
    <text evidence="1">The sequence shown here is derived from an EMBL/GenBank/DDBJ whole genome shotgun (WGS) entry which is preliminary data.</text>
</comment>
<accession>A0A329MNA1</accession>
<reference evidence="1 2" key="1">
    <citation type="journal article" date="2009" name="Int. J. Syst. Evol. Microbiol.">
        <title>Paenibacillus contaminans sp. nov., isolated from a contaminated laboratory plate.</title>
        <authorList>
            <person name="Chou J.H."/>
            <person name="Lee J.H."/>
            <person name="Lin M.C."/>
            <person name="Chang P.S."/>
            <person name="Arun A.B."/>
            <person name="Young C.C."/>
            <person name="Chen W.M."/>
        </authorList>
    </citation>
    <scope>NUCLEOTIDE SEQUENCE [LARGE SCALE GENOMIC DNA]</scope>
    <source>
        <strain evidence="1 2">CKOBP-6</strain>
    </source>
</reference>
<dbReference type="Proteomes" id="UP000250369">
    <property type="component" value="Unassembled WGS sequence"/>
</dbReference>
<dbReference type="AlphaFoldDB" id="A0A329MNA1"/>
<organism evidence="1 2">
    <name type="scientific">Paenibacillus contaminans</name>
    <dbReference type="NCBI Taxonomy" id="450362"/>
    <lineage>
        <taxon>Bacteria</taxon>
        <taxon>Bacillati</taxon>
        <taxon>Bacillota</taxon>
        <taxon>Bacilli</taxon>
        <taxon>Bacillales</taxon>
        <taxon>Paenibacillaceae</taxon>
        <taxon>Paenibacillus</taxon>
    </lineage>
</organism>
<name>A0A329MNA1_9BACL</name>
<evidence type="ECO:0000313" key="1">
    <source>
        <dbReference type="EMBL" id="RAV21431.1"/>
    </source>
</evidence>
<protein>
    <submittedName>
        <fullName evidence="1">Uncharacterized protein</fullName>
    </submittedName>
</protein>